<protein>
    <submittedName>
        <fullName evidence="3">CHK domain-containing protein</fullName>
    </submittedName>
</protein>
<dbReference type="KEGG" id="amer:121603489"/>
<dbReference type="Gene3D" id="3.90.1200.10">
    <property type="match status" value="1"/>
</dbReference>
<feature type="compositionally biased region" description="Low complexity" evidence="1">
    <location>
        <begin position="339"/>
        <end position="353"/>
    </location>
</feature>
<dbReference type="Proteomes" id="UP000075903">
    <property type="component" value="Unassembled WGS sequence"/>
</dbReference>
<dbReference type="PANTHER" id="PTHR11012:SF54">
    <property type="entry name" value="CHK KINASE-LIKE DOMAIN-CONTAINING PROTEIN"/>
    <property type="match status" value="1"/>
</dbReference>
<dbReference type="PANTHER" id="PTHR11012">
    <property type="entry name" value="PROTEIN KINASE-LIKE DOMAIN-CONTAINING"/>
    <property type="match status" value="1"/>
</dbReference>
<sequence length="510" mass="57867">MSATPPVHVLQAIHAFVAKMGIREPRLTVSSGSRNGDSYSGDVYRIVIAPGSRDIEDFENNNNTNSSNRMHGERPATAGHGLPIKATTTTVDANGNEEKDDGDNGLLNAELMFAELPKPFSVIAKVAPTTSLRRSLYNSSAHFQREKYVFDVVLPMFERFQQARGLRTAKSFAHYPSVIVSECCEGFEYILQRDLMAHGYRNFPRTEPLAYEDVLLVLTHLAQFHAISFAMQQQAPDAYAQIVSELQETIFVPPLHSSFVDFLQRKVDYAIETLQRNPAAGDGAVAERLCRFRDEYGQAMVDCVQNRDDTVICHGDCWISNILYRPMPAQRNGTDDGHNNNNNNNNNNGFNNHQHSHNHHHHHHSQNAKELKFLDWQVARCATPAIDLSYFIFCCTDSELRERLPELLRKYHSALVRRMDELGTVNGRELFPFERLQMHMKKYARFGFGMALMTLHSTCCVEKDLPNVSAALETTELVDIDELAKDMLYNPAYIKRMSGVCRDMVRFGYL</sequence>
<feature type="region of interest" description="Disordered" evidence="1">
    <location>
        <begin position="57"/>
        <end position="84"/>
    </location>
</feature>
<dbReference type="RefSeq" id="XP_041788213.1">
    <property type="nucleotide sequence ID" value="XM_041932279.1"/>
</dbReference>
<dbReference type="VEuPathDB" id="VectorBase:AMEM21_011127"/>
<dbReference type="InterPro" id="IPR004119">
    <property type="entry name" value="EcKL"/>
</dbReference>
<name>A0A182VIY8_ANOME</name>
<dbReference type="SUPFAM" id="SSF56112">
    <property type="entry name" value="Protein kinase-like (PK-like)"/>
    <property type="match status" value="1"/>
</dbReference>
<proteinExistence type="predicted"/>
<reference evidence="3" key="1">
    <citation type="submission" date="2020-05" db="UniProtKB">
        <authorList>
            <consortium name="EnsemblMetazoa"/>
        </authorList>
    </citation>
    <scope>IDENTIFICATION</scope>
    <source>
        <strain evidence="3">MAF</strain>
    </source>
</reference>
<dbReference type="Pfam" id="PF02958">
    <property type="entry name" value="EcKL"/>
    <property type="match status" value="2"/>
</dbReference>
<evidence type="ECO:0000313" key="3">
    <source>
        <dbReference type="EnsemblMetazoa" id="AMEM015769-PA"/>
    </source>
</evidence>
<dbReference type="AlphaFoldDB" id="A0A182VIY8"/>
<dbReference type="VEuPathDB" id="VectorBase:AMEM015769"/>
<organism evidence="3 4">
    <name type="scientific">Anopheles merus</name>
    <name type="common">Mosquito</name>
    <dbReference type="NCBI Taxonomy" id="30066"/>
    <lineage>
        <taxon>Eukaryota</taxon>
        <taxon>Metazoa</taxon>
        <taxon>Ecdysozoa</taxon>
        <taxon>Arthropoda</taxon>
        <taxon>Hexapoda</taxon>
        <taxon>Insecta</taxon>
        <taxon>Pterygota</taxon>
        <taxon>Neoptera</taxon>
        <taxon>Endopterygota</taxon>
        <taxon>Diptera</taxon>
        <taxon>Nematocera</taxon>
        <taxon>Culicoidea</taxon>
        <taxon>Culicidae</taxon>
        <taxon>Anophelinae</taxon>
        <taxon>Anopheles</taxon>
    </lineage>
</organism>
<evidence type="ECO:0000259" key="2">
    <source>
        <dbReference type="SMART" id="SM00587"/>
    </source>
</evidence>
<dbReference type="InterPro" id="IPR015897">
    <property type="entry name" value="CHK_kinase-like"/>
</dbReference>
<feature type="region of interest" description="Disordered" evidence="1">
    <location>
        <begin position="329"/>
        <end position="364"/>
    </location>
</feature>
<evidence type="ECO:0000313" key="4">
    <source>
        <dbReference type="Proteomes" id="UP000075903"/>
    </source>
</evidence>
<keyword evidence="4" id="KW-1185">Reference proteome</keyword>
<dbReference type="GeneID" id="121603489"/>
<evidence type="ECO:0000256" key="1">
    <source>
        <dbReference type="SAM" id="MobiDB-lite"/>
    </source>
</evidence>
<accession>A0A182VIY8</accession>
<feature type="compositionally biased region" description="Basic residues" evidence="1">
    <location>
        <begin position="354"/>
        <end position="364"/>
    </location>
</feature>
<dbReference type="InterPro" id="IPR011009">
    <property type="entry name" value="Kinase-like_dom_sf"/>
</dbReference>
<dbReference type="STRING" id="30066.A0A182VIY8"/>
<dbReference type="SMART" id="SM00587">
    <property type="entry name" value="CHK"/>
    <property type="match status" value="1"/>
</dbReference>
<dbReference type="EnsemblMetazoa" id="AMEM015769-RA">
    <property type="protein sequence ID" value="AMEM015769-PA"/>
    <property type="gene ID" value="AMEM015769"/>
</dbReference>
<feature type="domain" description="CHK kinase-like" evidence="2">
    <location>
        <begin position="190"/>
        <end position="421"/>
    </location>
</feature>